<feature type="region of interest" description="Disordered" evidence="1">
    <location>
        <begin position="163"/>
        <end position="184"/>
    </location>
</feature>
<feature type="region of interest" description="Disordered" evidence="1">
    <location>
        <begin position="435"/>
        <end position="465"/>
    </location>
</feature>
<feature type="region of interest" description="Disordered" evidence="1">
    <location>
        <begin position="478"/>
        <end position="497"/>
    </location>
</feature>
<feature type="compositionally biased region" description="Low complexity" evidence="1">
    <location>
        <begin position="166"/>
        <end position="184"/>
    </location>
</feature>
<keyword evidence="2" id="KW-0472">Membrane</keyword>
<proteinExistence type="predicted"/>
<keyword evidence="2" id="KW-0812">Transmembrane</keyword>
<feature type="compositionally biased region" description="Basic and acidic residues" evidence="1">
    <location>
        <begin position="452"/>
        <end position="465"/>
    </location>
</feature>
<dbReference type="CDD" id="cd12087">
    <property type="entry name" value="TM_EGFR-like"/>
    <property type="match status" value="1"/>
</dbReference>
<feature type="region of interest" description="Disordered" evidence="1">
    <location>
        <begin position="660"/>
        <end position="688"/>
    </location>
</feature>
<gene>
    <name evidence="3" type="ORF">BGZ96_000354</name>
</gene>
<feature type="compositionally biased region" description="Pro residues" evidence="1">
    <location>
        <begin position="666"/>
        <end position="679"/>
    </location>
</feature>
<protein>
    <submittedName>
        <fullName evidence="3">Uncharacterized protein</fullName>
    </submittedName>
</protein>
<organism evidence="3 4">
    <name type="scientific">Linnemannia gamsii</name>
    <dbReference type="NCBI Taxonomy" id="64522"/>
    <lineage>
        <taxon>Eukaryota</taxon>
        <taxon>Fungi</taxon>
        <taxon>Fungi incertae sedis</taxon>
        <taxon>Mucoromycota</taxon>
        <taxon>Mortierellomycotina</taxon>
        <taxon>Mortierellomycetes</taxon>
        <taxon>Mortierellales</taxon>
        <taxon>Mortierellaceae</taxon>
        <taxon>Linnemannia</taxon>
    </lineage>
</organism>
<feature type="compositionally biased region" description="Low complexity" evidence="1">
    <location>
        <begin position="435"/>
        <end position="446"/>
    </location>
</feature>
<feature type="compositionally biased region" description="Low complexity" evidence="1">
    <location>
        <begin position="278"/>
        <end position="303"/>
    </location>
</feature>
<reference evidence="3 4" key="1">
    <citation type="journal article" date="2020" name="Fungal Divers.">
        <title>Resolving the Mortierellaceae phylogeny through synthesis of multi-gene phylogenetics and phylogenomics.</title>
        <authorList>
            <person name="Vandepol N."/>
            <person name="Liber J."/>
            <person name="Desiro A."/>
            <person name="Na H."/>
            <person name="Kennedy M."/>
            <person name="Barry K."/>
            <person name="Grigoriev I.V."/>
            <person name="Miller A.N."/>
            <person name="O'Donnell K."/>
            <person name="Stajich J.E."/>
            <person name="Bonito G."/>
        </authorList>
    </citation>
    <scope>NUCLEOTIDE SEQUENCE [LARGE SCALE GENOMIC DNA]</scope>
    <source>
        <strain evidence="3 4">AD045</strain>
    </source>
</reference>
<feature type="compositionally biased region" description="Low complexity" evidence="1">
    <location>
        <begin position="521"/>
        <end position="545"/>
    </location>
</feature>
<feature type="region of interest" description="Disordered" evidence="1">
    <location>
        <begin position="518"/>
        <end position="574"/>
    </location>
</feature>
<sequence length="688" mass="73458">MSGGAIAGLVIGILFVLVCSVIGGFLLLKKRRKRMMGRGQYNGYPDTSQSRDLKQDDDDNNESRRQGGLRGLVTGMLSKTQSLTNPKGNSNKSSATMVAATAAATAAANPSPADAMQQQQQQQQQKAQHAHRQQQKQQQQQQQQQLQHLPAQGYAVLPPAQEPAMVPQHQLQHQSIQQQQQQPVQMQQVQRSMVLPTTITTPTTQPYYYQPGTGLVTVPHPLPQAEPYTHQPFQPVQVAQVVTGAPPHVPYGLNNAAHYPAPPVSVTSVSHVPPPPSLSQQNQQHQQQLAHQQHIQQQQQPVAYQPPPPTNQATIPATAATVVTSSAATPRSPTPESGSIFLPGDSSRLLLSQGLFKIVPDAEDEEEAKRAAQTTSTFSSQAGPNPALAMDLNLGGDFLSSVLNYSSHQGPSNTNTFSSIPQGSTSNVLPAVVAPAAGSGAPGQAVRQQPGYHDRQAGQKDRPKNQPRYLVDKEEYVSNQQQHVQNGPSSNHQQNGEPVIVGSDIVFEPLPSVKAARERSSLNSGLDSTSSSSSSLLNNNNSSNNGAREANTKEQRGLAVKPTRGLSRTPTLGEVLPTMGTEEYLERTDDKEEYSARLHGARESSASASSNTATMNVVHPTKVGELSKEAQGGIVDIGTPITPNAILPTVTVAVEGTPISPTAAVIPPPRSSAPAPPPLRLSTKPKFK</sequence>
<feature type="region of interest" description="Disordered" evidence="1">
    <location>
        <begin position="262"/>
        <end position="344"/>
    </location>
</feature>
<evidence type="ECO:0000313" key="3">
    <source>
        <dbReference type="EMBL" id="KAG0282562.1"/>
    </source>
</evidence>
<feature type="compositionally biased region" description="Low complexity" evidence="1">
    <location>
        <begin position="101"/>
        <end position="127"/>
    </location>
</feature>
<evidence type="ECO:0000256" key="1">
    <source>
        <dbReference type="SAM" id="MobiDB-lite"/>
    </source>
</evidence>
<keyword evidence="4" id="KW-1185">Reference proteome</keyword>
<name>A0ABQ7JPN2_9FUNG</name>
<keyword evidence="2" id="KW-1133">Transmembrane helix</keyword>
<accession>A0ABQ7JPN2</accession>
<feature type="region of interest" description="Disordered" evidence="1">
    <location>
        <begin position="363"/>
        <end position="384"/>
    </location>
</feature>
<dbReference type="EMBL" id="JAAAIM010001041">
    <property type="protein sequence ID" value="KAG0282562.1"/>
    <property type="molecule type" value="Genomic_DNA"/>
</dbReference>
<evidence type="ECO:0000313" key="4">
    <source>
        <dbReference type="Proteomes" id="UP001194696"/>
    </source>
</evidence>
<evidence type="ECO:0000256" key="2">
    <source>
        <dbReference type="SAM" id="Phobius"/>
    </source>
</evidence>
<feature type="transmembrane region" description="Helical" evidence="2">
    <location>
        <begin position="6"/>
        <end position="28"/>
    </location>
</feature>
<feature type="compositionally biased region" description="Polar residues" evidence="1">
    <location>
        <begin position="373"/>
        <end position="383"/>
    </location>
</feature>
<comment type="caution">
    <text evidence="3">The sequence shown here is derived from an EMBL/GenBank/DDBJ whole genome shotgun (WGS) entry which is preliminary data.</text>
</comment>
<feature type="region of interest" description="Disordered" evidence="1">
    <location>
        <begin position="38"/>
        <end position="73"/>
    </location>
</feature>
<feature type="region of interest" description="Disordered" evidence="1">
    <location>
        <begin position="101"/>
        <end position="147"/>
    </location>
</feature>
<feature type="compositionally biased region" description="Low complexity" evidence="1">
    <location>
        <begin position="135"/>
        <end position="147"/>
    </location>
</feature>
<feature type="compositionally biased region" description="Polar residues" evidence="1">
    <location>
        <begin position="478"/>
        <end position="496"/>
    </location>
</feature>
<dbReference type="Proteomes" id="UP001194696">
    <property type="component" value="Unassembled WGS sequence"/>
</dbReference>
<feature type="compositionally biased region" description="Low complexity" evidence="1">
    <location>
        <begin position="311"/>
        <end position="330"/>
    </location>
</feature>